<keyword evidence="2" id="KW-0732">Signal</keyword>
<organism evidence="3 4">
    <name type="scientific">Latimeria chalumnae</name>
    <name type="common">Coelacanth</name>
    <dbReference type="NCBI Taxonomy" id="7897"/>
    <lineage>
        <taxon>Eukaryota</taxon>
        <taxon>Metazoa</taxon>
        <taxon>Chordata</taxon>
        <taxon>Craniata</taxon>
        <taxon>Vertebrata</taxon>
        <taxon>Euteleostomi</taxon>
        <taxon>Coelacanthiformes</taxon>
        <taxon>Coelacanthidae</taxon>
        <taxon>Latimeria</taxon>
    </lineage>
</organism>
<feature type="chain" id="PRO_5003580955" evidence="2">
    <location>
        <begin position="23"/>
        <end position="144"/>
    </location>
</feature>
<proteinExistence type="predicted"/>
<reference evidence="4" key="1">
    <citation type="submission" date="2011-08" db="EMBL/GenBank/DDBJ databases">
        <title>The draft genome of Latimeria chalumnae.</title>
        <authorList>
            <person name="Di Palma F."/>
            <person name="Alfoldi J."/>
            <person name="Johnson J."/>
            <person name="Berlin A."/>
            <person name="Gnerre S."/>
            <person name="Jaffe D."/>
            <person name="MacCallum I."/>
            <person name="Young S."/>
            <person name="Walker B.J."/>
            <person name="Lander E."/>
            <person name="Lindblad-Toh K."/>
        </authorList>
    </citation>
    <scope>NUCLEOTIDE SEQUENCE [LARGE SCALE GENOMIC DNA]</scope>
    <source>
        <strain evidence="4">Wild caught</strain>
    </source>
</reference>
<dbReference type="EMBL" id="AFYH01103907">
    <property type="status" value="NOT_ANNOTATED_CDS"/>
    <property type="molecule type" value="Genomic_DNA"/>
</dbReference>
<accession>H3B5W0</accession>
<dbReference type="Ensembl" id="ENSLACT00000017408.1">
    <property type="protein sequence ID" value="ENSLACP00000017281.1"/>
    <property type="gene ID" value="ENSLACG00000015222.1"/>
</dbReference>
<name>H3B5W0_LATCH</name>
<dbReference type="Bgee" id="ENSLACG00000015222">
    <property type="expression patterns" value="Expressed in muscle tissue and 5 other cell types or tissues"/>
</dbReference>
<protein>
    <submittedName>
        <fullName evidence="3">Uncharacterized protein</fullName>
    </submittedName>
</protein>
<evidence type="ECO:0000313" key="4">
    <source>
        <dbReference type="Proteomes" id="UP000008672"/>
    </source>
</evidence>
<reference evidence="3" key="2">
    <citation type="submission" date="2025-08" db="UniProtKB">
        <authorList>
            <consortium name="Ensembl"/>
        </authorList>
    </citation>
    <scope>IDENTIFICATION</scope>
</reference>
<dbReference type="HOGENOM" id="CLU_104015_0_0_1"/>
<feature type="signal peptide" evidence="2">
    <location>
        <begin position="1"/>
        <end position="22"/>
    </location>
</feature>
<dbReference type="AlphaFoldDB" id="H3B5W0"/>
<dbReference type="GeneTree" id="ENSGT00530000066520"/>
<feature type="compositionally biased region" description="Basic and acidic residues" evidence="1">
    <location>
        <begin position="135"/>
        <end position="144"/>
    </location>
</feature>
<keyword evidence="4" id="KW-1185">Reference proteome</keyword>
<evidence type="ECO:0000256" key="1">
    <source>
        <dbReference type="SAM" id="MobiDB-lite"/>
    </source>
</evidence>
<dbReference type="Proteomes" id="UP000008672">
    <property type="component" value="Unassembled WGS sequence"/>
</dbReference>
<reference evidence="3" key="3">
    <citation type="submission" date="2025-09" db="UniProtKB">
        <authorList>
            <consortium name="Ensembl"/>
        </authorList>
    </citation>
    <scope>IDENTIFICATION</scope>
</reference>
<evidence type="ECO:0000313" key="3">
    <source>
        <dbReference type="Ensembl" id="ENSLACP00000017281.1"/>
    </source>
</evidence>
<evidence type="ECO:0000256" key="2">
    <source>
        <dbReference type="SAM" id="SignalP"/>
    </source>
</evidence>
<sequence length="144" mass="16697">SCMVFVIVVLVLLILMYHRTHDCCRLQFPQPSQQNQNNFQVNPPLYYSSNQSLVESSHTGPCAAMYCDNPLNPKDQPFFINLVSLQVPQWEPRLPHLPSYESVRKKDRQREIHRMIADRFGLNPSHSVAPPSYEESQRHSGEFT</sequence>
<feature type="region of interest" description="Disordered" evidence="1">
    <location>
        <begin position="121"/>
        <end position="144"/>
    </location>
</feature>